<dbReference type="Gene3D" id="1.10.10.10">
    <property type="entry name" value="Winged helix-like DNA-binding domain superfamily/Winged helix DNA-binding domain"/>
    <property type="match status" value="1"/>
</dbReference>
<protein>
    <submittedName>
        <fullName evidence="1">Transcriptional repressor</fullName>
    </submittedName>
</protein>
<organism evidence="1 2">
    <name type="scientific">Bariatricus massiliensis</name>
    <dbReference type="NCBI Taxonomy" id="1745713"/>
    <lineage>
        <taxon>Bacteria</taxon>
        <taxon>Bacillati</taxon>
        <taxon>Bacillota</taxon>
        <taxon>Clostridia</taxon>
        <taxon>Lachnospirales</taxon>
        <taxon>Lachnospiraceae</taxon>
        <taxon>Bariatricus</taxon>
    </lineage>
</organism>
<evidence type="ECO:0000313" key="1">
    <source>
        <dbReference type="EMBL" id="MCB7388025.1"/>
    </source>
</evidence>
<dbReference type="InterPro" id="IPR002481">
    <property type="entry name" value="FUR"/>
</dbReference>
<dbReference type="InterPro" id="IPR036390">
    <property type="entry name" value="WH_DNA-bd_sf"/>
</dbReference>
<dbReference type="Proteomes" id="UP001299546">
    <property type="component" value="Unassembled WGS sequence"/>
</dbReference>
<keyword evidence="2" id="KW-1185">Reference proteome</keyword>
<evidence type="ECO:0000313" key="2">
    <source>
        <dbReference type="Proteomes" id="UP001299546"/>
    </source>
</evidence>
<dbReference type="Pfam" id="PF01475">
    <property type="entry name" value="FUR"/>
    <property type="match status" value="1"/>
</dbReference>
<dbReference type="InterPro" id="IPR036388">
    <property type="entry name" value="WH-like_DNA-bd_sf"/>
</dbReference>
<dbReference type="SUPFAM" id="SSF46785">
    <property type="entry name" value="Winged helix' DNA-binding domain"/>
    <property type="match status" value="1"/>
</dbReference>
<proteinExistence type="predicted"/>
<dbReference type="EMBL" id="JAJCIS010000008">
    <property type="protein sequence ID" value="MCB7388025.1"/>
    <property type="molecule type" value="Genomic_DNA"/>
</dbReference>
<comment type="caution">
    <text evidence="1">The sequence shown here is derived from an EMBL/GenBank/DDBJ whole genome shotgun (WGS) entry which is preliminary data.</text>
</comment>
<dbReference type="RefSeq" id="WP_066731057.1">
    <property type="nucleotide sequence ID" value="NZ_JAJCIQ010000004.1"/>
</dbReference>
<name>A0ABS8DHX0_9FIRM</name>
<accession>A0ABS8DHX0</accession>
<sequence length="80" mass="9200">MWEKEDIIRELKSRGKRITQQRETMIDVITTEQCGNAKELYYKAAKIDSGIGLATVYRTLMTLEEIGAVERTKGYVVTEQ</sequence>
<gene>
    <name evidence="1" type="ORF">LIZ65_12080</name>
</gene>
<reference evidence="1 2" key="1">
    <citation type="submission" date="2021-10" db="EMBL/GenBank/DDBJ databases">
        <title>Collection of gut derived symbiotic bacterial strains cultured from healthy donors.</title>
        <authorList>
            <person name="Lin H."/>
            <person name="Littmann E."/>
            <person name="Kohout C."/>
            <person name="Pamer E.G."/>
        </authorList>
    </citation>
    <scope>NUCLEOTIDE SEQUENCE [LARGE SCALE GENOMIC DNA]</scope>
    <source>
        <strain evidence="1 2">DFI.1.165</strain>
    </source>
</reference>